<keyword evidence="2" id="KW-1185">Reference proteome</keyword>
<name>A0ACC3L7W3_EUCGR</name>
<dbReference type="Proteomes" id="UP000030711">
    <property type="component" value="Chromosome 4"/>
</dbReference>
<reference evidence="1 2" key="1">
    <citation type="journal article" date="2014" name="Nature">
        <title>The genome of Eucalyptus grandis.</title>
        <authorList>
            <person name="Myburg A.A."/>
            <person name="Grattapaglia D."/>
            <person name="Tuskan G.A."/>
            <person name="Hellsten U."/>
            <person name="Hayes R.D."/>
            <person name="Grimwood J."/>
            <person name="Jenkins J."/>
            <person name="Lindquist E."/>
            <person name="Tice H."/>
            <person name="Bauer D."/>
            <person name="Goodstein D.M."/>
            <person name="Dubchak I."/>
            <person name="Poliakov A."/>
            <person name="Mizrachi E."/>
            <person name="Kullan A.R."/>
            <person name="Hussey S.G."/>
            <person name="Pinard D."/>
            <person name="van der Merwe K."/>
            <person name="Singh P."/>
            <person name="van Jaarsveld I."/>
            <person name="Silva-Junior O.B."/>
            <person name="Togawa R.C."/>
            <person name="Pappas M.R."/>
            <person name="Faria D.A."/>
            <person name="Sansaloni C.P."/>
            <person name="Petroli C.D."/>
            <person name="Yang X."/>
            <person name="Ranjan P."/>
            <person name="Tschaplinski T.J."/>
            <person name="Ye C.Y."/>
            <person name="Li T."/>
            <person name="Sterck L."/>
            <person name="Vanneste K."/>
            <person name="Murat F."/>
            <person name="Soler M."/>
            <person name="Clemente H.S."/>
            <person name="Saidi N."/>
            <person name="Cassan-Wang H."/>
            <person name="Dunand C."/>
            <person name="Hefer C.A."/>
            <person name="Bornberg-Bauer E."/>
            <person name="Kersting A.R."/>
            <person name="Vining K."/>
            <person name="Amarasinghe V."/>
            <person name="Ranik M."/>
            <person name="Naithani S."/>
            <person name="Elser J."/>
            <person name="Boyd A.E."/>
            <person name="Liston A."/>
            <person name="Spatafora J.W."/>
            <person name="Dharmwardhana P."/>
            <person name="Raja R."/>
            <person name="Sullivan C."/>
            <person name="Romanel E."/>
            <person name="Alves-Ferreira M."/>
            <person name="Kulheim C."/>
            <person name="Foley W."/>
            <person name="Carocha V."/>
            <person name="Paiva J."/>
            <person name="Kudrna D."/>
            <person name="Brommonschenkel S.H."/>
            <person name="Pasquali G."/>
            <person name="Byrne M."/>
            <person name="Rigault P."/>
            <person name="Tibbits J."/>
            <person name="Spokevicius A."/>
            <person name="Jones R.C."/>
            <person name="Steane D.A."/>
            <person name="Vaillancourt R.E."/>
            <person name="Potts B.M."/>
            <person name="Joubert F."/>
            <person name="Barry K."/>
            <person name="Pappas G.J."/>
            <person name="Strauss S.H."/>
            <person name="Jaiswal P."/>
            <person name="Grima-Pettenati J."/>
            <person name="Salse J."/>
            <person name="Van de Peer Y."/>
            <person name="Rokhsar D.S."/>
            <person name="Schmutz J."/>
        </authorList>
    </citation>
    <scope>NUCLEOTIDE SEQUENCE [LARGE SCALE GENOMIC DNA]</scope>
    <source>
        <strain evidence="2">cv. BRASUZ1</strain>
        <tissue evidence="1">Leaf extractions</tissue>
    </source>
</reference>
<protein>
    <submittedName>
        <fullName evidence="1">Uncharacterized protein</fullName>
    </submittedName>
</protein>
<organism evidence="1 2">
    <name type="scientific">Eucalyptus grandis</name>
    <name type="common">Flooded gum</name>
    <dbReference type="NCBI Taxonomy" id="71139"/>
    <lineage>
        <taxon>Eukaryota</taxon>
        <taxon>Viridiplantae</taxon>
        <taxon>Streptophyta</taxon>
        <taxon>Embryophyta</taxon>
        <taxon>Tracheophyta</taxon>
        <taxon>Spermatophyta</taxon>
        <taxon>Magnoliopsida</taxon>
        <taxon>eudicotyledons</taxon>
        <taxon>Gunneridae</taxon>
        <taxon>Pentapetalae</taxon>
        <taxon>rosids</taxon>
        <taxon>malvids</taxon>
        <taxon>Myrtales</taxon>
        <taxon>Myrtaceae</taxon>
        <taxon>Myrtoideae</taxon>
        <taxon>Eucalypteae</taxon>
        <taxon>Eucalyptus</taxon>
    </lineage>
</organism>
<comment type="caution">
    <text evidence="1">The sequence shown here is derived from an EMBL/GenBank/DDBJ whole genome shotgun (WGS) entry which is preliminary data.</text>
</comment>
<accession>A0ACC3L7W3</accession>
<sequence>MFERKYEIEKFNGSNNFVLWSIKMRTLLIMFGQDSENELPIIMKASERVELMEKAKSIILLNLTDEVLIEVTEEKNAATL</sequence>
<gene>
    <name evidence="1" type="ORF">EUGRSUZ_D02123</name>
</gene>
<evidence type="ECO:0000313" key="1">
    <source>
        <dbReference type="EMBL" id="KAK3434659.1"/>
    </source>
</evidence>
<evidence type="ECO:0000313" key="2">
    <source>
        <dbReference type="Proteomes" id="UP000030711"/>
    </source>
</evidence>
<proteinExistence type="predicted"/>
<dbReference type="EMBL" id="CM064438">
    <property type="protein sequence ID" value="KAK3434659.1"/>
    <property type="molecule type" value="Genomic_DNA"/>
</dbReference>